<evidence type="ECO:0000313" key="2">
    <source>
        <dbReference type="EMBL" id="CAG9325526.1"/>
    </source>
</evidence>
<evidence type="ECO:0000256" key="1">
    <source>
        <dbReference type="SAM" id="MobiDB-lite"/>
    </source>
</evidence>
<accession>A0AAU9JE23</accession>
<protein>
    <submittedName>
        <fullName evidence="2">Uncharacterized protein</fullName>
    </submittedName>
</protein>
<feature type="compositionally biased region" description="Low complexity" evidence="1">
    <location>
        <begin position="122"/>
        <end position="131"/>
    </location>
</feature>
<proteinExistence type="predicted"/>
<feature type="compositionally biased region" description="Polar residues" evidence="1">
    <location>
        <begin position="43"/>
        <end position="61"/>
    </location>
</feature>
<feature type="compositionally biased region" description="Basic residues" evidence="1">
    <location>
        <begin position="293"/>
        <end position="304"/>
    </location>
</feature>
<keyword evidence="3" id="KW-1185">Reference proteome</keyword>
<comment type="caution">
    <text evidence="2">The sequence shown here is derived from an EMBL/GenBank/DDBJ whole genome shotgun (WGS) entry which is preliminary data.</text>
</comment>
<sequence length="304" mass="34756">MSIDLLPNEEKRLHSILDRGIEAMRNSAEFSNSQISNSKSQSRLDNSFKGSGNNLQDSSKGSNINNELLALQEKFAQLEAKLARRSPSPIEHIKTANAVLLPSKSSLKSSRKSPKRSLTHYSSNSPNLSRNSSKKSPLRSKKNSRKSSTSSLRRSNSNSKVYQSIENSEREINKLERSLTPQSRSQTININRQIDKIRQQLEEERKIGEKLVRENENLKKDLGKRDELRKKIAKLQDDYNELAISFERSEAVRKKQKELIEKLKSELRVLQGEPENRELPRNAEQYIRPPTAKIRKKAGKKGKN</sequence>
<feature type="region of interest" description="Disordered" evidence="1">
    <location>
        <begin position="104"/>
        <end position="168"/>
    </location>
</feature>
<dbReference type="EMBL" id="CAJZBQ010000038">
    <property type="protein sequence ID" value="CAG9325526.1"/>
    <property type="molecule type" value="Genomic_DNA"/>
</dbReference>
<organism evidence="2 3">
    <name type="scientific">Blepharisma stoltei</name>
    <dbReference type="NCBI Taxonomy" id="1481888"/>
    <lineage>
        <taxon>Eukaryota</taxon>
        <taxon>Sar</taxon>
        <taxon>Alveolata</taxon>
        <taxon>Ciliophora</taxon>
        <taxon>Postciliodesmatophora</taxon>
        <taxon>Heterotrichea</taxon>
        <taxon>Heterotrichida</taxon>
        <taxon>Blepharismidae</taxon>
        <taxon>Blepharisma</taxon>
    </lineage>
</organism>
<feature type="compositionally biased region" description="Low complexity" evidence="1">
    <location>
        <begin position="31"/>
        <end position="41"/>
    </location>
</feature>
<reference evidence="2" key="1">
    <citation type="submission" date="2021-09" db="EMBL/GenBank/DDBJ databases">
        <authorList>
            <consortium name="AG Swart"/>
            <person name="Singh M."/>
            <person name="Singh A."/>
            <person name="Seah K."/>
            <person name="Emmerich C."/>
        </authorList>
    </citation>
    <scope>NUCLEOTIDE SEQUENCE</scope>
    <source>
        <strain evidence="2">ATCC30299</strain>
    </source>
</reference>
<feature type="compositionally biased region" description="Basic residues" evidence="1">
    <location>
        <begin position="132"/>
        <end position="145"/>
    </location>
</feature>
<dbReference type="Proteomes" id="UP001162131">
    <property type="component" value="Unassembled WGS sequence"/>
</dbReference>
<feature type="region of interest" description="Disordered" evidence="1">
    <location>
        <begin position="273"/>
        <end position="304"/>
    </location>
</feature>
<dbReference type="AlphaFoldDB" id="A0AAU9JE23"/>
<feature type="compositionally biased region" description="Low complexity" evidence="1">
    <location>
        <begin position="146"/>
        <end position="160"/>
    </location>
</feature>
<feature type="compositionally biased region" description="Basic residues" evidence="1">
    <location>
        <begin position="109"/>
        <end position="118"/>
    </location>
</feature>
<feature type="region of interest" description="Disordered" evidence="1">
    <location>
        <begin position="30"/>
        <end position="61"/>
    </location>
</feature>
<evidence type="ECO:0000313" key="3">
    <source>
        <dbReference type="Proteomes" id="UP001162131"/>
    </source>
</evidence>
<name>A0AAU9JE23_9CILI</name>
<gene>
    <name evidence="2" type="ORF">BSTOLATCC_MIC38778</name>
</gene>